<dbReference type="GO" id="GO:0046872">
    <property type="term" value="F:metal ion binding"/>
    <property type="evidence" value="ECO:0007669"/>
    <property type="project" value="UniProtKB-KW"/>
</dbReference>
<dbReference type="SUPFAM" id="SSF52540">
    <property type="entry name" value="P-loop containing nucleoside triphosphate hydrolases"/>
    <property type="match status" value="1"/>
</dbReference>
<evidence type="ECO:0000256" key="13">
    <source>
        <dbReference type="ARBA" id="ARBA00023235"/>
    </source>
</evidence>
<evidence type="ECO:0000256" key="14">
    <source>
        <dbReference type="ARBA" id="ARBA00023242"/>
    </source>
</evidence>
<keyword evidence="18" id="KW-1185">Reference proteome</keyword>
<dbReference type="GO" id="GO:0005524">
    <property type="term" value="F:ATP binding"/>
    <property type="evidence" value="ECO:0007669"/>
    <property type="project" value="UniProtKB-KW"/>
</dbReference>
<dbReference type="Proteomes" id="UP000887569">
    <property type="component" value="Unplaced"/>
</dbReference>
<dbReference type="InterPro" id="IPR013020">
    <property type="entry name" value="Rad3/Chl1-like"/>
</dbReference>
<dbReference type="PANTHER" id="PTHR11472">
    <property type="entry name" value="DNA REPAIR DEAD HELICASE RAD3/XP-D SUBFAMILY MEMBER"/>
    <property type="match status" value="1"/>
</dbReference>
<feature type="domain" description="Helicase ATP-binding" evidence="17">
    <location>
        <begin position="22"/>
        <end position="296"/>
    </location>
</feature>
<dbReference type="CDD" id="cd17970">
    <property type="entry name" value="DEAHc_FancJ"/>
    <property type="match status" value="1"/>
</dbReference>
<dbReference type="InterPro" id="IPR006554">
    <property type="entry name" value="Helicase-like_DEXD_c2"/>
</dbReference>
<evidence type="ECO:0000256" key="8">
    <source>
        <dbReference type="ARBA" id="ARBA00022840"/>
    </source>
</evidence>
<keyword evidence="8" id="KW-0067">ATP-binding</keyword>
<dbReference type="GO" id="GO:0010569">
    <property type="term" value="P:regulation of double-strand break repair via homologous recombination"/>
    <property type="evidence" value="ECO:0007669"/>
    <property type="project" value="TreeGrafter"/>
</dbReference>
<dbReference type="GO" id="GO:0045910">
    <property type="term" value="P:negative regulation of DNA recombination"/>
    <property type="evidence" value="ECO:0007669"/>
    <property type="project" value="TreeGrafter"/>
</dbReference>
<keyword evidence="6" id="KW-0378">Hydrolase</keyword>
<dbReference type="PROSITE" id="PS51193">
    <property type="entry name" value="HELICASE_ATP_BIND_2"/>
    <property type="match status" value="1"/>
</dbReference>
<evidence type="ECO:0000256" key="2">
    <source>
        <dbReference type="ARBA" id="ARBA00022485"/>
    </source>
</evidence>
<evidence type="ECO:0000256" key="12">
    <source>
        <dbReference type="ARBA" id="ARBA00023204"/>
    </source>
</evidence>
<evidence type="ECO:0000313" key="18">
    <source>
        <dbReference type="Proteomes" id="UP000887569"/>
    </source>
</evidence>
<dbReference type="GO" id="GO:0051539">
    <property type="term" value="F:4 iron, 4 sulfur cluster binding"/>
    <property type="evidence" value="ECO:0007669"/>
    <property type="project" value="UniProtKB-KW"/>
</dbReference>
<dbReference type="NCBIfam" id="TIGR00604">
    <property type="entry name" value="rad3"/>
    <property type="match status" value="1"/>
</dbReference>
<keyword evidence="3" id="KW-0479">Metal-binding</keyword>
<dbReference type="InterPro" id="IPR027417">
    <property type="entry name" value="P-loop_NTPase"/>
</dbReference>
<dbReference type="GO" id="GO:0090657">
    <property type="term" value="P:telomeric loop disassembly"/>
    <property type="evidence" value="ECO:0007669"/>
    <property type="project" value="TreeGrafter"/>
</dbReference>
<evidence type="ECO:0000256" key="3">
    <source>
        <dbReference type="ARBA" id="ARBA00022723"/>
    </source>
</evidence>
<dbReference type="GO" id="GO:0003678">
    <property type="term" value="F:DNA helicase activity"/>
    <property type="evidence" value="ECO:0007669"/>
    <property type="project" value="InterPro"/>
</dbReference>
<evidence type="ECO:0000256" key="1">
    <source>
        <dbReference type="ARBA" id="ARBA00004123"/>
    </source>
</evidence>
<keyword evidence="7" id="KW-0347">Helicase</keyword>
<dbReference type="Pfam" id="PF23109">
    <property type="entry name" value="ARCH_RTEL1"/>
    <property type="match status" value="1"/>
</dbReference>
<dbReference type="InterPro" id="IPR045028">
    <property type="entry name" value="DinG/Rad3-like"/>
</dbReference>
<dbReference type="GO" id="GO:0003677">
    <property type="term" value="F:DNA binding"/>
    <property type="evidence" value="ECO:0007669"/>
    <property type="project" value="UniProtKB-KW"/>
</dbReference>
<dbReference type="PANTHER" id="PTHR11472:SF34">
    <property type="entry name" value="REGULATOR OF TELOMERE ELONGATION HELICASE 1"/>
    <property type="match status" value="1"/>
</dbReference>
<dbReference type="GO" id="GO:0016818">
    <property type="term" value="F:hydrolase activity, acting on acid anhydrides, in phosphorus-containing anhydrides"/>
    <property type="evidence" value="ECO:0007669"/>
    <property type="project" value="InterPro"/>
</dbReference>
<keyword evidence="13" id="KW-0413">Isomerase</keyword>
<keyword evidence="2" id="KW-0004">4Fe-4S</keyword>
<keyword evidence="4" id="KW-0547">Nucleotide-binding</keyword>
<evidence type="ECO:0000256" key="6">
    <source>
        <dbReference type="ARBA" id="ARBA00022801"/>
    </source>
</evidence>
<dbReference type="InterPro" id="IPR014013">
    <property type="entry name" value="Helic_SF1/SF2_ATP-bd_DinG/Rad3"/>
</dbReference>
<evidence type="ECO:0000259" key="17">
    <source>
        <dbReference type="PROSITE" id="PS51193"/>
    </source>
</evidence>
<dbReference type="InterPro" id="IPR006555">
    <property type="entry name" value="ATP-dep_Helicase_C"/>
</dbReference>
<sequence>IALRKSYLQVTPNSIMPTLQIDKISVEFPYEPYGCQLLYMEKVIETLKRSFNAALESPTGTGKTLCLLCATIAFTKEMKSRISIDANGNPQGTTPGSLYPKIIYASRTHSQLAQVVRELNKTVYKDIKTVTLASRDVLCINETVMKEQNSTMKALMCRNLVKKRKCRYYNEYDRHSKDSLEIIYNCNGMVPDIEDVVNISKKHSVCPFYRMRSLVDEADLLLMPYNYVVDPRLRRMHDVALKGNIIIFDEAHNLEAICEEAISVSFTSKELSGCIREAKTVLEMIMNDEEEIRAKMDNSDAPFGASDDVVDRSEVHLEKNDVARLLAMLQALEVVVDGMKKNGKGGRRLNMLEGKVYAGQKMIELLKTAGIRRDFRDELSLLVDRIGQYLVQKGSSDQGTVFADTGAHLQHFASFIAIVYTDGYDPLAPFHEPKSSKAKRFNDHRLSDLMAEKFQLYLTEEGTLVTLNYWCFSPTVAMRYMHARGVRSIIVTSGTLSPLKAFIEGLGIDMRITLENDHVAESDQVIGAFVCNDDNGVAICGSFKNRNNDAYLLSVGTVIRRICSIVPEGILVFFSSYVLMNTCIRKWKAESATGPSRWNEIAQLKKLFVEPKSKVELKLILAQFRESVHQDNGAVLFAVCRAKVSEGIDFSDSESRAVMVVGVPFAPVSDPRIQLKKQYLCERRVNDKNMMSGEEWYQVDALRAVNQAIGRVLRHKEDFGAVVLLDSRFAGMGQKRFPSWMRDSLKTYKNVGEFEPLCAKFFKDHGLNPGKPTSLLVSNIGHKNGEVKKRKLEADADKTENSKFGIEAANAGRRLLDSLREFDGLYENTNRASPEVARESAASKSVCDRSGGILADIEKLSSWKPKPPEAQRESEPSIFNMVPTEPLPSGIAKKKIKLKPNCMVTRSESCASLTSKTVRSNSEALKLLKRTPTELVDLIQDVKNLEIRTQVNKALVTYKKTKDFSSFFTEMSSALLPQHSELFKGKILLFFPNFESIQQEKYEFLTPFLTNI</sequence>
<dbReference type="GO" id="GO:0070182">
    <property type="term" value="F:DNA polymerase binding"/>
    <property type="evidence" value="ECO:0007669"/>
    <property type="project" value="TreeGrafter"/>
</dbReference>
<dbReference type="SMART" id="SM00488">
    <property type="entry name" value="DEXDc2"/>
    <property type="match status" value="1"/>
</dbReference>
<evidence type="ECO:0000256" key="11">
    <source>
        <dbReference type="ARBA" id="ARBA00023125"/>
    </source>
</evidence>
<proteinExistence type="predicted"/>
<keyword evidence="10" id="KW-0411">Iron-sulfur</keyword>
<name>A0A915AKU5_PARUN</name>
<dbReference type="Pfam" id="PF06733">
    <property type="entry name" value="DEAD_2"/>
    <property type="match status" value="1"/>
</dbReference>
<keyword evidence="5" id="KW-0227">DNA damage</keyword>
<evidence type="ECO:0000256" key="4">
    <source>
        <dbReference type="ARBA" id="ARBA00022741"/>
    </source>
</evidence>
<accession>A0A915AKU5</accession>
<evidence type="ECO:0000313" key="19">
    <source>
        <dbReference type="WBParaSite" id="PgR008_g065_t01"/>
    </source>
</evidence>
<evidence type="ECO:0000256" key="9">
    <source>
        <dbReference type="ARBA" id="ARBA00023004"/>
    </source>
</evidence>
<organism evidence="18 19">
    <name type="scientific">Parascaris univalens</name>
    <name type="common">Nematode worm</name>
    <dbReference type="NCBI Taxonomy" id="6257"/>
    <lineage>
        <taxon>Eukaryota</taxon>
        <taxon>Metazoa</taxon>
        <taxon>Ecdysozoa</taxon>
        <taxon>Nematoda</taxon>
        <taxon>Chromadorea</taxon>
        <taxon>Rhabditida</taxon>
        <taxon>Spirurina</taxon>
        <taxon>Ascaridomorpha</taxon>
        <taxon>Ascaridoidea</taxon>
        <taxon>Ascarididae</taxon>
        <taxon>Parascaris</taxon>
    </lineage>
</organism>
<keyword evidence="12" id="KW-0234">DNA repair</keyword>
<evidence type="ECO:0000256" key="5">
    <source>
        <dbReference type="ARBA" id="ARBA00022763"/>
    </source>
</evidence>
<dbReference type="Pfam" id="PF13307">
    <property type="entry name" value="Helicase_C_2"/>
    <property type="match status" value="1"/>
</dbReference>
<evidence type="ECO:0000256" key="10">
    <source>
        <dbReference type="ARBA" id="ARBA00023014"/>
    </source>
</evidence>
<dbReference type="GO" id="GO:0005634">
    <property type="term" value="C:nucleus"/>
    <property type="evidence" value="ECO:0007669"/>
    <property type="project" value="UniProtKB-SubCell"/>
</dbReference>
<keyword evidence="9" id="KW-0408">Iron</keyword>
<dbReference type="CDD" id="cd18788">
    <property type="entry name" value="SF2_C_XPD"/>
    <property type="match status" value="1"/>
</dbReference>
<dbReference type="AlphaFoldDB" id="A0A915AKU5"/>
<dbReference type="InterPro" id="IPR010614">
    <property type="entry name" value="RAD3-like_helicase_DEAD"/>
</dbReference>
<reference evidence="19" key="1">
    <citation type="submission" date="2022-11" db="UniProtKB">
        <authorList>
            <consortium name="WormBaseParasite"/>
        </authorList>
    </citation>
    <scope>IDENTIFICATION</scope>
</reference>
<keyword evidence="14" id="KW-0539">Nucleus</keyword>
<dbReference type="SMART" id="SM00491">
    <property type="entry name" value="HELICc2"/>
    <property type="match status" value="1"/>
</dbReference>
<dbReference type="GO" id="GO:0006281">
    <property type="term" value="P:DNA repair"/>
    <property type="evidence" value="ECO:0007669"/>
    <property type="project" value="UniProtKB-KW"/>
</dbReference>
<protein>
    <recommendedName>
        <fullName evidence="16">Regulator of telomere elongation helicase 1 homolog</fullName>
    </recommendedName>
</protein>
<comment type="subcellular location">
    <subcellularLocation>
        <location evidence="1">Nucleus</location>
    </subcellularLocation>
</comment>
<dbReference type="GO" id="GO:1904430">
    <property type="term" value="P:negative regulation of t-circle formation"/>
    <property type="evidence" value="ECO:0007669"/>
    <property type="project" value="TreeGrafter"/>
</dbReference>
<keyword evidence="11" id="KW-0238">DNA-binding</keyword>
<dbReference type="FunFam" id="3.40.50.300:FF:000431">
    <property type="entry name" value="Regulator of telomere elongation helicase 1"/>
    <property type="match status" value="1"/>
</dbReference>
<evidence type="ECO:0000256" key="7">
    <source>
        <dbReference type="ARBA" id="ARBA00022806"/>
    </source>
</evidence>
<evidence type="ECO:0000256" key="15">
    <source>
        <dbReference type="ARBA" id="ARBA00049360"/>
    </source>
</evidence>
<dbReference type="WBParaSite" id="PgR008_g065_t01">
    <property type="protein sequence ID" value="PgR008_g065_t01"/>
    <property type="gene ID" value="PgR008_g065"/>
</dbReference>
<evidence type="ECO:0000256" key="16">
    <source>
        <dbReference type="ARBA" id="ARBA00073810"/>
    </source>
</evidence>
<dbReference type="Gene3D" id="3.40.50.300">
    <property type="entry name" value="P-loop containing nucleotide triphosphate hydrolases"/>
    <property type="match status" value="2"/>
</dbReference>
<comment type="catalytic activity">
    <reaction evidence="15">
        <text>ATP + H2O = ADP + phosphate + H(+)</text>
        <dbReference type="Rhea" id="RHEA:13065"/>
        <dbReference type="ChEBI" id="CHEBI:15377"/>
        <dbReference type="ChEBI" id="CHEBI:15378"/>
        <dbReference type="ChEBI" id="CHEBI:30616"/>
        <dbReference type="ChEBI" id="CHEBI:43474"/>
        <dbReference type="ChEBI" id="CHEBI:456216"/>
    </reaction>
</comment>
<dbReference type="InterPro" id="IPR057498">
    <property type="entry name" value="Rtel1_ARCH"/>
</dbReference>